<comment type="catalytic activity">
    <reaction evidence="1">
        <text>ATP + protein L-histidine = ADP + protein N-phospho-L-histidine.</text>
        <dbReference type="EC" id="2.7.13.3"/>
    </reaction>
</comment>
<keyword evidence="5" id="KW-0547">Nucleotide-binding</keyword>
<evidence type="ECO:0000256" key="6">
    <source>
        <dbReference type="ARBA" id="ARBA00022777"/>
    </source>
</evidence>
<comment type="caution">
    <text evidence="11">The sequence shown here is derived from an EMBL/GenBank/DDBJ whole genome shotgun (WGS) entry which is preliminary data.</text>
</comment>
<dbReference type="InterPro" id="IPR004358">
    <property type="entry name" value="Sig_transdc_His_kin-like_C"/>
</dbReference>
<dbReference type="RefSeq" id="WP_068541887.1">
    <property type="nucleotide sequence ID" value="NZ_LSFI01000020.1"/>
</dbReference>
<keyword evidence="9" id="KW-1133">Transmembrane helix</keyword>
<dbReference type="Proteomes" id="UP000076964">
    <property type="component" value="Unassembled WGS sequence"/>
</dbReference>
<dbReference type="PROSITE" id="PS50109">
    <property type="entry name" value="HIS_KIN"/>
    <property type="match status" value="1"/>
</dbReference>
<dbReference type="EC" id="2.7.13.3" evidence="2"/>
<reference evidence="11 12" key="1">
    <citation type="submission" date="2016-02" db="EMBL/GenBank/DDBJ databases">
        <title>Draft genome sequence of Thermodesulfatator sp. S606.</title>
        <authorList>
            <person name="Lai Q."/>
            <person name="Cao J."/>
            <person name="Dupont S."/>
            <person name="Shao Z."/>
            <person name="Jebbar M."/>
            <person name="Alain K."/>
        </authorList>
    </citation>
    <scope>NUCLEOTIDE SEQUENCE [LARGE SCALE GENOMIC DNA]</scope>
    <source>
        <strain evidence="11 12">S606</strain>
    </source>
</reference>
<evidence type="ECO:0000256" key="4">
    <source>
        <dbReference type="ARBA" id="ARBA00022679"/>
    </source>
</evidence>
<dbReference type="InterPro" id="IPR003594">
    <property type="entry name" value="HATPase_dom"/>
</dbReference>
<dbReference type="GO" id="GO:0005524">
    <property type="term" value="F:ATP binding"/>
    <property type="evidence" value="ECO:0007669"/>
    <property type="project" value="UniProtKB-KW"/>
</dbReference>
<evidence type="ECO:0000256" key="1">
    <source>
        <dbReference type="ARBA" id="ARBA00000085"/>
    </source>
</evidence>
<keyword evidence="6" id="KW-0418">Kinase</keyword>
<dbReference type="EMBL" id="LSFI01000020">
    <property type="protein sequence ID" value="OAG27778.1"/>
    <property type="molecule type" value="Genomic_DNA"/>
</dbReference>
<gene>
    <name evidence="11" type="ORF">TH606_05330</name>
</gene>
<dbReference type="InterPro" id="IPR036890">
    <property type="entry name" value="HATPase_C_sf"/>
</dbReference>
<dbReference type="Pfam" id="PF02518">
    <property type="entry name" value="HATPase_c"/>
    <property type="match status" value="1"/>
</dbReference>
<dbReference type="STRING" id="1795632.TH606_05330"/>
<feature type="domain" description="Histidine kinase" evidence="10">
    <location>
        <begin position="71"/>
        <end position="209"/>
    </location>
</feature>
<sequence>MKLLPLWPLCLIDVLGSLGMIIFGVLSFIKALKAHYLNPNNSRYSYLCWVTGALMAFAIFRAGGHILRHILIQSAINLVSNEASQKQIRLSVQLAKEPLLFQRHGQLIKVAIVHILRNAIEACGPEDVINVKTGFKEGYNYVIIKDTGPGIPKEILPHIFKPFYSTKRRRTGLGLPYVKQIIEEHRGKIFIESTSGKGTTVTIYLPVHLDRH</sequence>
<evidence type="ECO:0000259" key="10">
    <source>
        <dbReference type="PROSITE" id="PS50109"/>
    </source>
</evidence>
<feature type="transmembrane region" description="Helical" evidence="9">
    <location>
        <begin position="6"/>
        <end position="32"/>
    </location>
</feature>
<name>A0A177E7L6_9BACT</name>
<evidence type="ECO:0000256" key="9">
    <source>
        <dbReference type="SAM" id="Phobius"/>
    </source>
</evidence>
<dbReference type="InterPro" id="IPR005467">
    <property type="entry name" value="His_kinase_dom"/>
</dbReference>
<dbReference type="SUPFAM" id="SSF55874">
    <property type="entry name" value="ATPase domain of HSP90 chaperone/DNA topoisomerase II/histidine kinase"/>
    <property type="match status" value="1"/>
</dbReference>
<keyword evidence="9" id="KW-0812">Transmembrane</keyword>
<organism evidence="11 12">
    <name type="scientific">Thermodesulfatator autotrophicus</name>
    <dbReference type="NCBI Taxonomy" id="1795632"/>
    <lineage>
        <taxon>Bacteria</taxon>
        <taxon>Pseudomonadati</taxon>
        <taxon>Thermodesulfobacteriota</taxon>
        <taxon>Thermodesulfobacteria</taxon>
        <taxon>Thermodesulfobacteriales</taxon>
        <taxon>Thermodesulfatatoraceae</taxon>
        <taxon>Thermodesulfatator</taxon>
    </lineage>
</organism>
<keyword evidence="3" id="KW-0597">Phosphoprotein</keyword>
<dbReference type="PRINTS" id="PR00344">
    <property type="entry name" value="BCTRLSENSOR"/>
</dbReference>
<proteinExistence type="predicted"/>
<evidence type="ECO:0000256" key="2">
    <source>
        <dbReference type="ARBA" id="ARBA00012438"/>
    </source>
</evidence>
<evidence type="ECO:0000256" key="3">
    <source>
        <dbReference type="ARBA" id="ARBA00022553"/>
    </source>
</evidence>
<keyword evidence="4" id="KW-0808">Transferase</keyword>
<evidence type="ECO:0000256" key="7">
    <source>
        <dbReference type="ARBA" id="ARBA00022840"/>
    </source>
</evidence>
<dbReference type="PANTHER" id="PTHR43065">
    <property type="entry name" value="SENSOR HISTIDINE KINASE"/>
    <property type="match status" value="1"/>
</dbReference>
<dbReference type="Gene3D" id="3.30.565.10">
    <property type="entry name" value="Histidine kinase-like ATPase, C-terminal domain"/>
    <property type="match status" value="1"/>
</dbReference>
<dbReference type="SMART" id="SM00387">
    <property type="entry name" value="HATPase_c"/>
    <property type="match status" value="1"/>
</dbReference>
<dbReference type="GO" id="GO:0000160">
    <property type="term" value="P:phosphorelay signal transduction system"/>
    <property type="evidence" value="ECO:0007669"/>
    <property type="project" value="UniProtKB-KW"/>
</dbReference>
<keyword evidence="12" id="KW-1185">Reference proteome</keyword>
<keyword evidence="8" id="KW-0902">Two-component regulatory system</keyword>
<dbReference type="CDD" id="cd00075">
    <property type="entry name" value="HATPase"/>
    <property type="match status" value="1"/>
</dbReference>
<keyword evidence="9" id="KW-0472">Membrane</keyword>
<protein>
    <recommendedName>
        <fullName evidence="2">histidine kinase</fullName>
        <ecNumber evidence="2">2.7.13.3</ecNumber>
    </recommendedName>
</protein>
<evidence type="ECO:0000313" key="11">
    <source>
        <dbReference type="EMBL" id="OAG27778.1"/>
    </source>
</evidence>
<feature type="transmembrane region" description="Helical" evidence="9">
    <location>
        <begin position="44"/>
        <end position="64"/>
    </location>
</feature>
<evidence type="ECO:0000256" key="5">
    <source>
        <dbReference type="ARBA" id="ARBA00022741"/>
    </source>
</evidence>
<accession>A0A177E7L6</accession>
<dbReference type="GO" id="GO:0004673">
    <property type="term" value="F:protein histidine kinase activity"/>
    <property type="evidence" value="ECO:0007669"/>
    <property type="project" value="UniProtKB-EC"/>
</dbReference>
<keyword evidence="7" id="KW-0067">ATP-binding</keyword>
<dbReference type="AlphaFoldDB" id="A0A177E7L6"/>
<dbReference type="PANTHER" id="PTHR43065:SF10">
    <property type="entry name" value="PEROXIDE STRESS-ACTIVATED HISTIDINE KINASE MAK3"/>
    <property type="match status" value="1"/>
</dbReference>
<evidence type="ECO:0000256" key="8">
    <source>
        <dbReference type="ARBA" id="ARBA00023012"/>
    </source>
</evidence>
<dbReference type="OrthoDB" id="9815750at2"/>
<evidence type="ECO:0000313" key="12">
    <source>
        <dbReference type="Proteomes" id="UP000076964"/>
    </source>
</evidence>